<feature type="transmembrane region" description="Helical" evidence="8">
    <location>
        <begin position="21"/>
        <end position="42"/>
    </location>
</feature>
<dbReference type="EMBL" id="LK933249">
    <property type="protein sequence ID" value="CDT55231.1"/>
    <property type="molecule type" value="Genomic_DNA"/>
</dbReference>
<dbReference type="Pfam" id="PF00860">
    <property type="entry name" value="Xan_ur_permease"/>
    <property type="match status" value="1"/>
</dbReference>
<keyword evidence="4" id="KW-1003">Cell membrane</keyword>
<evidence type="ECO:0000256" key="8">
    <source>
        <dbReference type="SAM" id="Phobius"/>
    </source>
</evidence>
<dbReference type="NCBIfam" id="NF037981">
    <property type="entry name" value="NCS2_1"/>
    <property type="match status" value="1"/>
</dbReference>
<dbReference type="InterPro" id="IPR006043">
    <property type="entry name" value="NCS2"/>
</dbReference>
<keyword evidence="7 8" id="KW-0472">Membrane</keyword>
<keyword evidence="5 8" id="KW-0812">Transmembrane</keyword>
<feature type="transmembrane region" description="Helical" evidence="8">
    <location>
        <begin position="176"/>
        <end position="194"/>
    </location>
</feature>
<feature type="transmembrane region" description="Helical" evidence="8">
    <location>
        <begin position="248"/>
        <end position="269"/>
    </location>
</feature>
<dbReference type="GO" id="GO:0042907">
    <property type="term" value="F:xanthine transmembrane transporter activity"/>
    <property type="evidence" value="ECO:0007669"/>
    <property type="project" value="TreeGrafter"/>
</dbReference>
<feature type="transmembrane region" description="Helical" evidence="8">
    <location>
        <begin position="410"/>
        <end position="433"/>
    </location>
</feature>
<evidence type="ECO:0000256" key="6">
    <source>
        <dbReference type="ARBA" id="ARBA00022989"/>
    </source>
</evidence>
<reference evidence="9" key="1">
    <citation type="submission" date="2014-07" db="EMBL/GenBank/DDBJ databases">
        <authorList>
            <person name="Monot Marc"/>
        </authorList>
    </citation>
    <scope>NUCLEOTIDE SEQUENCE</scope>
    <source>
        <strain evidence="9">7032989</strain>
    </source>
</reference>
<dbReference type="RefSeq" id="WP_140035228.1">
    <property type="nucleotide sequence ID" value="NZ_PZRC01000002.1"/>
</dbReference>
<dbReference type="NCBIfam" id="TIGR00801">
    <property type="entry name" value="ncs2"/>
    <property type="match status" value="1"/>
</dbReference>
<feature type="transmembrane region" description="Helical" evidence="8">
    <location>
        <begin position="353"/>
        <end position="373"/>
    </location>
</feature>
<dbReference type="PROSITE" id="PS01116">
    <property type="entry name" value="XANTH_URACIL_PERMASE"/>
    <property type="match status" value="1"/>
</dbReference>
<dbReference type="GO" id="GO:0005886">
    <property type="term" value="C:plasma membrane"/>
    <property type="evidence" value="ECO:0007669"/>
    <property type="project" value="UniProtKB-SubCell"/>
</dbReference>
<feature type="transmembrane region" description="Helical" evidence="8">
    <location>
        <begin position="201"/>
        <end position="228"/>
    </location>
</feature>
<comment type="subcellular location">
    <subcellularLocation>
        <location evidence="1">Cell membrane</location>
        <topology evidence="1">Multi-pass membrane protein</topology>
    </subcellularLocation>
</comment>
<feature type="transmembrane region" description="Helical" evidence="8">
    <location>
        <begin position="86"/>
        <end position="105"/>
    </location>
</feature>
<dbReference type="AlphaFoldDB" id="A0A069AZG4"/>
<feature type="transmembrane region" description="Helical" evidence="8">
    <location>
        <begin position="139"/>
        <end position="164"/>
    </location>
</feature>
<sequence>MSRDKSPKIAPVDERLPVSKSWVFSLQHVLAMCAGAVAVPMMIGSAARLDHASIVFLINACLFMAGIGTLIQSVGIGNIVGAKIPVIEGTSFAAVAGMTAIASSYSDSQVAIQTVFGSVIVAGLFCILLAPVFEKLIRFFPSVVTGTVVMVIGISLFPVGIKWITDNKLEAVEPNSLALALAVLAITLLSFKFLKGIWNSTAILVGIVLGTLLSMAVGMADFSAVNGVGWLNLNVPLKFGMPRFEPSAILSLCLIMLVLMTESVGNMIAIHEMVDKEVTGKNIKRGLFGDGISTALSGIFNSFPITPFGQNTGIVGLTGIKSRFIAVYAGVILLVLGFLPKFAAIIGAIPKPVLGGVGFAMFGMVMVGGVKTLSKVKFDGTKNGVIVAVSVGLSMIPLTNPDFYHNFPTWVQTIFHSGITTGSLSAVLLNIFFNELGSKKEKIIKLKKQNKNKTSKNLY</sequence>
<evidence type="ECO:0000313" key="9">
    <source>
        <dbReference type="EMBL" id="CDT55231.1"/>
    </source>
</evidence>
<name>A0A069AZG4_CLODI</name>
<gene>
    <name evidence="9" type="ORF">BN1095_560016</name>
</gene>
<dbReference type="PANTHER" id="PTHR42810:SF4">
    <property type="entry name" value="URIC ACID TRANSPORTER UACT"/>
    <property type="match status" value="1"/>
</dbReference>
<evidence type="ECO:0000256" key="3">
    <source>
        <dbReference type="ARBA" id="ARBA00022448"/>
    </source>
</evidence>
<comment type="similarity">
    <text evidence="2">Belongs to the nucleobase:cation symporter-2 (NCS2) (TC 2.A.40) family.</text>
</comment>
<keyword evidence="3" id="KW-0813">Transport</keyword>
<dbReference type="NCBIfam" id="TIGR03173">
    <property type="entry name" value="pbuX"/>
    <property type="match status" value="1"/>
</dbReference>
<organism evidence="9">
    <name type="scientific">Clostridioides difficile</name>
    <name type="common">Peptoclostridium difficile</name>
    <dbReference type="NCBI Taxonomy" id="1496"/>
    <lineage>
        <taxon>Bacteria</taxon>
        <taxon>Bacillati</taxon>
        <taxon>Bacillota</taxon>
        <taxon>Clostridia</taxon>
        <taxon>Peptostreptococcales</taxon>
        <taxon>Peptostreptococcaceae</taxon>
        <taxon>Clostridioides</taxon>
    </lineage>
</organism>
<evidence type="ECO:0000256" key="7">
    <source>
        <dbReference type="ARBA" id="ARBA00023136"/>
    </source>
</evidence>
<feature type="transmembrane region" description="Helical" evidence="8">
    <location>
        <begin position="111"/>
        <end position="132"/>
    </location>
</feature>
<accession>A0A069AZG4</accession>
<evidence type="ECO:0000256" key="4">
    <source>
        <dbReference type="ARBA" id="ARBA00022475"/>
    </source>
</evidence>
<dbReference type="InterPro" id="IPR017588">
    <property type="entry name" value="UacT-like"/>
</dbReference>
<protein>
    <submittedName>
        <fullName evidence="9">Putative purine permease</fullName>
    </submittedName>
</protein>
<proteinExistence type="inferred from homology"/>
<feature type="transmembrane region" description="Helical" evidence="8">
    <location>
        <begin position="325"/>
        <end position="347"/>
    </location>
</feature>
<keyword evidence="6 8" id="KW-1133">Transmembrane helix</keyword>
<dbReference type="PANTHER" id="PTHR42810">
    <property type="entry name" value="PURINE PERMEASE C1399.01C-RELATED"/>
    <property type="match status" value="1"/>
</dbReference>
<evidence type="ECO:0000256" key="1">
    <source>
        <dbReference type="ARBA" id="ARBA00004651"/>
    </source>
</evidence>
<evidence type="ECO:0000256" key="5">
    <source>
        <dbReference type="ARBA" id="ARBA00022692"/>
    </source>
</evidence>
<feature type="transmembrane region" description="Helical" evidence="8">
    <location>
        <begin position="54"/>
        <end position="74"/>
    </location>
</feature>
<feature type="transmembrane region" description="Helical" evidence="8">
    <location>
        <begin position="385"/>
        <end position="404"/>
    </location>
</feature>
<evidence type="ECO:0000256" key="2">
    <source>
        <dbReference type="ARBA" id="ARBA00008821"/>
    </source>
</evidence>
<dbReference type="InterPro" id="IPR006042">
    <property type="entry name" value="Xan_ur_permease"/>
</dbReference>